<keyword evidence="4" id="KW-0472">Membrane</keyword>
<keyword evidence="3" id="KW-1052">Target cell membrane</keyword>
<dbReference type="PANTHER" id="PTHR40388">
    <property type="entry name" value="BRYOPORIN"/>
    <property type="match status" value="1"/>
</dbReference>
<evidence type="ECO:0000256" key="5">
    <source>
        <dbReference type="ARBA" id="ARBA00023331"/>
    </source>
</evidence>
<keyword evidence="4" id="KW-1053">Target membrane</keyword>
<organism evidence="6 7">
    <name type="scientific">Xenopus laevis</name>
    <name type="common">African clawed frog</name>
    <dbReference type="NCBI Taxonomy" id="8355"/>
    <lineage>
        <taxon>Eukaryota</taxon>
        <taxon>Metazoa</taxon>
        <taxon>Chordata</taxon>
        <taxon>Craniata</taxon>
        <taxon>Vertebrata</taxon>
        <taxon>Euteleostomi</taxon>
        <taxon>Amphibia</taxon>
        <taxon>Batrachia</taxon>
        <taxon>Anura</taxon>
        <taxon>Pipoidea</taxon>
        <taxon>Pipidae</taxon>
        <taxon>Xenopodinae</taxon>
        <taxon>Xenopus</taxon>
        <taxon>Xenopus</taxon>
    </lineage>
</organism>
<reference evidence="7" key="1">
    <citation type="journal article" date="2016" name="Nature">
        <title>Genome evolution in the allotetraploid frog Xenopus laevis.</title>
        <authorList>
            <person name="Session A.M."/>
            <person name="Uno Y."/>
            <person name="Kwon T."/>
            <person name="Chapman J.A."/>
            <person name="Toyoda A."/>
            <person name="Takahashi S."/>
            <person name="Fukui A."/>
            <person name="Hikosaka A."/>
            <person name="Suzuki A."/>
            <person name="Kondo M."/>
            <person name="van Heeringen S.J."/>
            <person name="Quigley I."/>
            <person name="Heinz S."/>
            <person name="Ogino H."/>
            <person name="Ochi H."/>
            <person name="Hellsten U."/>
            <person name="Lyons J.B."/>
            <person name="Simakov O."/>
            <person name="Putnam N."/>
            <person name="Stites J."/>
            <person name="Kuroki Y."/>
            <person name="Tanaka T."/>
            <person name="Michiue T."/>
            <person name="Watanabe M."/>
            <person name="Bogdanovic O."/>
            <person name="Lister R."/>
            <person name="Georgiou G."/>
            <person name="Paranjpe S.S."/>
            <person name="van Kruijsbergen I."/>
            <person name="Shu S."/>
            <person name="Carlson J."/>
            <person name="Kinoshita T."/>
            <person name="Ohta Y."/>
            <person name="Mawaribuchi S."/>
            <person name="Jenkins J."/>
            <person name="Grimwood J."/>
            <person name="Schmutz J."/>
            <person name="Mitros T."/>
            <person name="Mozaffari S.V."/>
            <person name="Suzuki Y."/>
            <person name="Haramoto Y."/>
            <person name="Yamamoto T.S."/>
            <person name="Takagi C."/>
            <person name="Heald R."/>
            <person name="Miller K."/>
            <person name="Haudenschild C."/>
            <person name="Kitzman J."/>
            <person name="Nakayama T."/>
            <person name="Izutsu Y."/>
            <person name="Robert J."/>
            <person name="Fortriede J."/>
            <person name="Burns K."/>
            <person name="Lotay V."/>
            <person name="Karimi K."/>
            <person name="Yasuoka Y."/>
            <person name="Dichmann D.S."/>
            <person name="Flajnik M.F."/>
            <person name="Houston D.W."/>
            <person name="Shendure J."/>
            <person name="DuPasquier L."/>
            <person name="Vize P.D."/>
            <person name="Zorn A.M."/>
            <person name="Ito M."/>
            <person name="Marcotte E.M."/>
            <person name="Wallingford J.B."/>
            <person name="Ito Y."/>
            <person name="Asashima M."/>
            <person name="Ueno N."/>
            <person name="Matsuda Y."/>
            <person name="Veenstra G.J."/>
            <person name="Fujiyama A."/>
            <person name="Harland R.M."/>
            <person name="Taira M."/>
            <person name="Rokhsar D.S."/>
        </authorList>
    </citation>
    <scope>NUCLEOTIDE SEQUENCE [LARGE SCALE GENOMIC DNA]</scope>
    <source>
        <strain evidence="7">J</strain>
    </source>
</reference>
<dbReference type="AlphaFoldDB" id="A0A974BWS7"/>
<evidence type="ECO:0000256" key="1">
    <source>
        <dbReference type="ARBA" id="ARBA00004175"/>
    </source>
</evidence>
<evidence type="ECO:0000256" key="2">
    <source>
        <dbReference type="ARBA" id="ARBA00004532"/>
    </source>
</evidence>
<dbReference type="InterPro" id="IPR050677">
    <property type="entry name" value="Actinoporin_PFT"/>
</dbReference>
<evidence type="ECO:0000313" key="6">
    <source>
        <dbReference type="EMBL" id="OCT61920.1"/>
    </source>
</evidence>
<gene>
    <name evidence="6" type="ORF">XELAEV_18047952mg</name>
</gene>
<name>A0A974BWS7_XENLA</name>
<dbReference type="GO" id="GO:0044218">
    <property type="term" value="C:other organism cell membrane"/>
    <property type="evidence" value="ECO:0007669"/>
    <property type="project" value="UniProtKB-KW"/>
</dbReference>
<dbReference type="GO" id="GO:0015267">
    <property type="term" value="F:channel activity"/>
    <property type="evidence" value="ECO:0007669"/>
    <property type="project" value="InterPro"/>
</dbReference>
<dbReference type="GO" id="GO:0042151">
    <property type="term" value="C:nematocyst"/>
    <property type="evidence" value="ECO:0007669"/>
    <property type="project" value="UniProtKB-SubCell"/>
</dbReference>
<protein>
    <recommendedName>
        <fullName evidence="8">GIY-YIG domain-containing protein</fullName>
    </recommendedName>
</protein>
<dbReference type="EMBL" id="CM004483">
    <property type="protein sequence ID" value="OCT61920.1"/>
    <property type="molecule type" value="Genomic_DNA"/>
</dbReference>
<evidence type="ECO:0000256" key="3">
    <source>
        <dbReference type="ARBA" id="ARBA00022537"/>
    </source>
</evidence>
<dbReference type="Gene3D" id="2.60.270.20">
    <property type="entry name" value="Cytolysin/lectin"/>
    <property type="match status" value="1"/>
</dbReference>
<dbReference type="GO" id="GO:0006812">
    <property type="term" value="P:monoatomic cation transport"/>
    <property type="evidence" value="ECO:0007669"/>
    <property type="project" value="InterPro"/>
</dbReference>
<dbReference type="Pfam" id="PF06369">
    <property type="entry name" value="Anemone_cytotox"/>
    <property type="match status" value="1"/>
</dbReference>
<evidence type="ECO:0008006" key="8">
    <source>
        <dbReference type="Google" id="ProtNLM"/>
    </source>
</evidence>
<dbReference type="SUPFAM" id="SSF63724">
    <property type="entry name" value="Cytolysin/lectin"/>
    <property type="match status" value="1"/>
</dbReference>
<sequence>MLSSSMVNSKKESYRAWLMTKGNFICGMKCQSQYVGKTSRKLKERIREHMSDIKTKKETNVSKPFHLCNSGDLNLFNIQGIEKAAATANYTAAIGRKKQAAALRATFIADQRKIHAPCSSLSAIAGERRNKFHDREIGEAAGDREKELEVAFRCGAHPLKQTHFLILDGHRVADKVLAGRVAGPSGTYCDSGFVYCPPPPTISPGTVDHCIFVKTPSTACGSVGVLTHFSGTHTVTILFSNPFDYNIHNILFGALITEKTRKADHALYNEICNTEKQGLYHKLVEVTRDGESLEVHCDHVKVLATMSNDKKAILRVEILETGM</sequence>
<dbReference type="InterPro" id="IPR009104">
    <property type="entry name" value="Anemon_actinoporin-like"/>
</dbReference>
<dbReference type="PANTHER" id="PTHR40388:SF5">
    <property type="entry name" value="DELTA-THALATOXIN-AVL1A-LIKE"/>
    <property type="match status" value="1"/>
</dbReference>
<evidence type="ECO:0000256" key="4">
    <source>
        <dbReference type="ARBA" id="ARBA00023298"/>
    </source>
</evidence>
<dbReference type="Proteomes" id="UP000694892">
    <property type="component" value="Chromosome 9_10S"/>
</dbReference>
<keyword evidence="5" id="KW-0166">Nematocyst</keyword>
<dbReference type="InterPro" id="IPR015926">
    <property type="entry name" value="Cytolysin/lectin"/>
</dbReference>
<dbReference type="GO" id="GO:0051715">
    <property type="term" value="P:cytolysis in another organism"/>
    <property type="evidence" value="ECO:0007669"/>
    <property type="project" value="InterPro"/>
</dbReference>
<accession>A0A974BWS7</accession>
<dbReference type="GO" id="GO:0046930">
    <property type="term" value="C:pore complex"/>
    <property type="evidence" value="ECO:0007669"/>
    <property type="project" value="InterPro"/>
</dbReference>
<comment type="subcellular location">
    <subcellularLocation>
        <location evidence="2">Nematocyst</location>
    </subcellularLocation>
    <subcellularLocation>
        <location evidence="1">Target cell membrane</location>
    </subcellularLocation>
</comment>
<evidence type="ECO:0000313" key="7">
    <source>
        <dbReference type="Proteomes" id="UP000694892"/>
    </source>
</evidence>
<dbReference type="GO" id="GO:0046931">
    <property type="term" value="P:pore complex assembly"/>
    <property type="evidence" value="ECO:0007669"/>
    <property type="project" value="InterPro"/>
</dbReference>
<proteinExistence type="predicted"/>